<name>A0ABU7UCX6_LELAM</name>
<protein>
    <submittedName>
        <fullName evidence="1">Uncharacterized protein</fullName>
    </submittedName>
</protein>
<organism evidence="1 2">
    <name type="scientific">Lelliottia amnigena</name>
    <name type="common">Enterobacter amnigenus</name>
    <dbReference type="NCBI Taxonomy" id="61646"/>
    <lineage>
        <taxon>Bacteria</taxon>
        <taxon>Pseudomonadati</taxon>
        <taxon>Pseudomonadota</taxon>
        <taxon>Gammaproteobacteria</taxon>
        <taxon>Enterobacterales</taxon>
        <taxon>Enterobacteriaceae</taxon>
        <taxon>Lelliottia</taxon>
    </lineage>
</organism>
<keyword evidence="2" id="KW-1185">Reference proteome</keyword>
<sequence length="226" mass="25030">MMSKAITNPVVFYADSHGTGASYSTTEDNSDLSEFGLANTFSSVSLPPQTKVIMYAGANFTGKMLTIGNGSSQELIVDFSQTIGAFPSNIHTGMSWDGINFDDQCYSFKLYENIGESCKCSYFEFSLKYNNMGDEPVILYEGYNGYDYLTYFYANDPNFGPEHNDRTTSLLVFGNEYAYLYQDNDYSGGVSSFDGTGVIDIARIYNLNGDISWLNKTASSIKVGRK</sequence>
<accession>A0ABU7UCX6</accession>
<evidence type="ECO:0000313" key="2">
    <source>
        <dbReference type="Proteomes" id="UP001335910"/>
    </source>
</evidence>
<dbReference type="RefSeq" id="WP_331390045.1">
    <property type="nucleotide sequence ID" value="NZ_JAZKLB010000001.1"/>
</dbReference>
<evidence type="ECO:0000313" key="1">
    <source>
        <dbReference type="EMBL" id="MEE9684790.1"/>
    </source>
</evidence>
<proteinExistence type="predicted"/>
<dbReference type="Gene3D" id="2.60.20.10">
    <property type="entry name" value="Crystallins"/>
    <property type="match status" value="2"/>
</dbReference>
<dbReference type="Proteomes" id="UP001335910">
    <property type="component" value="Unassembled WGS sequence"/>
</dbReference>
<dbReference type="InterPro" id="IPR011024">
    <property type="entry name" value="G_crystallin-like"/>
</dbReference>
<reference evidence="1 2" key="1">
    <citation type="submission" date="2023-10" db="EMBL/GenBank/DDBJ databases">
        <title>Wastewater isolates of ESBL- and carbapenemase-producing Gram-negative bacteria from New Zealand.</title>
        <authorList>
            <person name="Straub C."/>
            <person name="Weaver L."/>
            <person name="Cornelius A."/>
            <person name="Mcgill E."/>
            <person name="Dyet K."/>
            <person name="White L."/>
            <person name="Pattis I."/>
        </authorList>
    </citation>
    <scope>NUCLEOTIDE SEQUENCE [LARGE SCALE GENOMIC DNA]</scope>
    <source>
        <strain evidence="1 2">ESBL35</strain>
    </source>
</reference>
<gene>
    <name evidence="1" type="ORF">V4839_15125</name>
</gene>
<comment type="caution">
    <text evidence="1">The sequence shown here is derived from an EMBL/GenBank/DDBJ whole genome shotgun (WGS) entry which is preliminary data.</text>
</comment>
<dbReference type="EMBL" id="JAZKLI010000001">
    <property type="protein sequence ID" value="MEE9684790.1"/>
    <property type="molecule type" value="Genomic_DNA"/>
</dbReference>
<dbReference type="SUPFAM" id="SSF49695">
    <property type="entry name" value="gamma-Crystallin-like"/>
    <property type="match status" value="1"/>
</dbReference>